<evidence type="ECO:0000313" key="2">
    <source>
        <dbReference type="Proteomes" id="UP000275267"/>
    </source>
</evidence>
<proteinExistence type="predicted"/>
<evidence type="ECO:0000313" key="1">
    <source>
        <dbReference type="EMBL" id="RLN22249.1"/>
    </source>
</evidence>
<dbReference type="PANTHER" id="PTHR18868">
    <property type="entry name" value="OS07G0665300 PROTEIN-RELATED"/>
    <property type="match status" value="1"/>
</dbReference>
<gene>
    <name evidence="1" type="ORF">C2845_PM07G15440</name>
</gene>
<dbReference type="STRING" id="4540.A0A3L6SI19"/>
<reference evidence="2" key="1">
    <citation type="journal article" date="2019" name="Nat. Commun.">
        <title>The genome of broomcorn millet.</title>
        <authorList>
            <person name="Zou C."/>
            <person name="Miki D."/>
            <person name="Li D."/>
            <person name="Tang Q."/>
            <person name="Xiao L."/>
            <person name="Rajput S."/>
            <person name="Deng P."/>
            <person name="Jia W."/>
            <person name="Huang R."/>
            <person name="Zhang M."/>
            <person name="Sun Y."/>
            <person name="Hu J."/>
            <person name="Fu X."/>
            <person name="Schnable P.S."/>
            <person name="Li F."/>
            <person name="Zhang H."/>
            <person name="Feng B."/>
            <person name="Zhu X."/>
            <person name="Liu R."/>
            <person name="Schnable J.C."/>
            <person name="Zhu J.-K."/>
            <person name="Zhang H."/>
        </authorList>
    </citation>
    <scope>NUCLEOTIDE SEQUENCE [LARGE SCALE GENOMIC DNA]</scope>
</reference>
<accession>A0A3L6SI19</accession>
<dbReference type="PANTHER" id="PTHR18868:SF46">
    <property type="entry name" value="EXPRESSED PROTEIN"/>
    <property type="match status" value="1"/>
</dbReference>
<name>A0A3L6SI19_PANMI</name>
<comment type="caution">
    <text evidence="1">The sequence shown here is derived from an EMBL/GenBank/DDBJ whole genome shotgun (WGS) entry which is preliminary data.</text>
</comment>
<dbReference type="AlphaFoldDB" id="A0A3L6SI19"/>
<sequence>MATCGDLVSWSGTLDCQYIVRSTCKITKAGIGGPLVNLDGEVLVMNFYDTRIGTPSLLWSDIDNILAHFRDKSKAMEFGSDSDPLSGAFWKMDGDHSGWLSRWPVPMPCWCHREDVDKDKSDDELVSFDPQTGRKKRYGYIHGVKVELY</sequence>
<dbReference type="OrthoDB" id="693262at2759"/>
<dbReference type="EMBL" id="PQIB02000004">
    <property type="protein sequence ID" value="RLN22249.1"/>
    <property type="molecule type" value="Genomic_DNA"/>
</dbReference>
<keyword evidence="2" id="KW-1185">Reference proteome</keyword>
<protein>
    <submittedName>
        <fullName evidence="1">Uncharacterized protein</fullName>
    </submittedName>
</protein>
<dbReference type="Proteomes" id="UP000275267">
    <property type="component" value="Unassembled WGS sequence"/>
</dbReference>
<organism evidence="1 2">
    <name type="scientific">Panicum miliaceum</name>
    <name type="common">Proso millet</name>
    <name type="synonym">Broomcorn millet</name>
    <dbReference type="NCBI Taxonomy" id="4540"/>
    <lineage>
        <taxon>Eukaryota</taxon>
        <taxon>Viridiplantae</taxon>
        <taxon>Streptophyta</taxon>
        <taxon>Embryophyta</taxon>
        <taxon>Tracheophyta</taxon>
        <taxon>Spermatophyta</taxon>
        <taxon>Magnoliopsida</taxon>
        <taxon>Liliopsida</taxon>
        <taxon>Poales</taxon>
        <taxon>Poaceae</taxon>
        <taxon>PACMAD clade</taxon>
        <taxon>Panicoideae</taxon>
        <taxon>Panicodae</taxon>
        <taxon>Paniceae</taxon>
        <taxon>Panicinae</taxon>
        <taxon>Panicum</taxon>
        <taxon>Panicum sect. Panicum</taxon>
    </lineage>
</organism>